<keyword evidence="2 7" id="KW-0813">Transport</keyword>
<dbReference type="AlphaFoldDB" id="A0A2W2DXL7"/>
<evidence type="ECO:0000256" key="6">
    <source>
        <dbReference type="ARBA" id="ARBA00023136"/>
    </source>
</evidence>
<evidence type="ECO:0000256" key="5">
    <source>
        <dbReference type="ARBA" id="ARBA00022989"/>
    </source>
</evidence>
<evidence type="ECO:0000313" key="10">
    <source>
        <dbReference type="EMBL" id="PZG01927.1"/>
    </source>
</evidence>
<feature type="region of interest" description="Disordered" evidence="8">
    <location>
        <begin position="1"/>
        <end position="45"/>
    </location>
</feature>
<evidence type="ECO:0000256" key="3">
    <source>
        <dbReference type="ARBA" id="ARBA00022475"/>
    </source>
</evidence>
<feature type="transmembrane region" description="Helical" evidence="7">
    <location>
        <begin position="146"/>
        <end position="166"/>
    </location>
</feature>
<dbReference type="InterPro" id="IPR051393">
    <property type="entry name" value="ABC_transporter_permease"/>
</dbReference>
<evidence type="ECO:0000256" key="4">
    <source>
        <dbReference type="ARBA" id="ARBA00022692"/>
    </source>
</evidence>
<keyword evidence="3" id="KW-1003">Cell membrane</keyword>
<dbReference type="OrthoDB" id="34224at2"/>
<dbReference type="Pfam" id="PF00528">
    <property type="entry name" value="BPD_transp_1"/>
    <property type="match status" value="1"/>
</dbReference>
<dbReference type="PANTHER" id="PTHR30193:SF41">
    <property type="entry name" value="DIACETYLCHITOBIOSE UPTAKE SYSTEM PERMEASE PROTEIN NGCF"/>
    <property type="match status" value="1"/>
</dbReference>
<evidence type="ECO:0000256" key="2">
    <source>
        <dbReference type="ARBA" id="ARBA00022448"/>
    </source>
</evidence>
<evidence type="ECO:0000259" key="9">
    <source>
        <dbReference type="PROSITE" id="PS50928"/>
    </source>
</evidence>
<keyword evidence="5 7" id="KW-1133">Transmembrane helix</keyword>
<comment type="similarity">
    <text evidence="7">Belongs to the binding-protein-dependent transport system permease family.</text>
</comment>
<feature type="transmembrane region" description="Helical" evidence="7">
    <location>
        <begin position="113"/>
        <end position="134"/>
    </location>
</feature>
<feature type="transmembrane region" description="Helical" evidence="7">
    <location>
        <begin position="50"/>
        <end position="71"/>
    </location>
</feature>
<evidence type="ECO:0000256" key="7">
    <source>
        <dbReference type="RuleBase" id="RU363032"/>
    </source>
</evidence>
<dbReference type="InterPro" id="IPR000515">
    <property type="entry name" value="MetI-like"/>
</dbReference>
<dbReference type="PANTHER" id="PTHR30193">
    <property type="entry name" value="ABC TRANSPORTER PERMEASE PROTEIN"/>
    <property type="match status" value="1"/>
</dbReference>
<feature type="domain" description="ABC transmembrane type-1" evidence="9">
    <location>
        <begin position="109"/>
        <end position="321"/>
    </location>
</feature>
<dbReference type="Gene3D" id="1.10.3720.10">
    <property type="entry name" value="MetI-like"/>
    <property type="match status" value="1"/>
</dbReference>
<protein>
    <submittedName>
        <fullName evidence="10">ABC transporter permease</fullName>
    </submittedName>
</protein>
<dbReference type="GO" id="GO:0055085">
    <property type="term" value="P:transmembrane transport"/>
    <property type="evidence" value="ECO:0007669"/>
    <property type="project" value="InterPro"/>
</dbReference>
<evidence type="ECO:0000256" key="1">
    <source>
        <dbReference type="ARBA" id="ARBA00004651"/>
    </source>
</evidence>
<accession>A0A2W2DXL7</accession>
<proteinExistence type="inferred from homology"/>
<feature type="transmembrane region" description="Helical" evidence="7">
    <location>
        <begin position="300"/>
        <end position="322"/>
    </location>
</feature>
<comment type="caution">
    <text evidence="10">The sequence shown here is derived from an EMBL/GenBank/DDBJ whole genome shotgun (WGS) entry which is preliminary data.</text>
</comment>
<feature type="compositionally biased region" description="Polar residues" evidence="8">
    <location>
        <begin position="9"/>
        <end position="18"/>
    </location>
</feature>
<dbReference type="InterPro" id="IPR035906">
    <property type="entry name" value="MetI-like_sf"/>
</dbReference>
<keyword evidence="11" id="KW-1185">Reference proteome</keyword>
<feature type="transmembrane region" description="Helical" evidence="7">
    <location>
        <begin position="249"/>
        <end position="268"/>
    </location>
</feature>
<comment type="subcellular location">
    <subcellularLocation>
        <location evidence="1 7">Cell membrane</location>
        <topology evidence="1 7">Multi-pass membrane protein</topology>
    </subcellularLocation>
</comment>
<feature type="compositionally biased region" description="Basic residues" evidence="8">
    <location>
        <begin position="33"/>
        <end position="45"/>
    </location>
</feature>
<keyword evidence="4 7" id="KW-0812">Transmembrane</keyword>
<keyword evidence="6 7" id="KW-0472">Membrane</keyword>
<dbReference type="CDD" id="cd06261">
    <property type="entry name" value="TM_PBP2"/>
    <property type="match status" value="1"/>
</dbReference>
<evidence type="ECO:0000256" key="8">
    <source>
        <dbReference type="SAM" id="MobiDB-lite"/>
    </source>
</evidence>
<dbReference type="Proteomes" id="UP000248749">
    <property type="component" value="Unassembled WGS sequence"/>
</dbReference>
<gene>
    <name evidence="10" type="ORF">C1I99_04890</name>
</gene>
<dbReference type="SUPFAM" id="SSF161098">
    <property type="entry name" value="MetI-like"/>
    <property type="match status" value="1"/>
</dbReference>
<dbReference type="GO" id="GO:0005886">
    <property type="term" value="C:plasma membrane"/>
    <property type="evidence" value="ECO:0007669"/>
    <property type="project" value="UniProtKB-SubCell"/>
</dbReference>
<sequence>MLNRLDRSSPATTGTNAPPSGPQPARTAGRAASGRRRPTWRRHPRRGSGLAAGLFLLPTLLVFGVFAWWPIARSVQLSLQFTNLVDPAVWVGLDNYANLFADPLLWTTVRNTVWFVVLALLFGYPLPLVMAVVISEVRRLGGLFRVLVYLPVVIPPVVAVLMWKWFYDTEFGLFNQVLTAVGLGPMPWLQSTATAMPSLVLEATWAHAGSTVLIYLAALSSVQTELYEAAEIDGASIWRRLWHVTLPQLRAVLLIMLLLQIIGTFQVFTEPFVLTDGGPEDSTLTILLLIYRYAFINGDFGMATALSVLLAAALALLSAVYLRLTRTWSTT</sequence>
<organism evidence="10 11">
    <name type="scientific">Micromonospora deserti</name>
    <dbReference type="NCBI Taxonomy" id="2070366"/>
    <lineage>
        <taxon>Bacteria</taxon>
        <taxon>Bacillati</taxon>
        <taxon>Actinomycetota</taxon>
        <taxon>Actinomycetes</taxon>
        <taxon>Micromonosporales</taxon>
        <taxon>Micromonosporaceae</taxon>
        <taxon>Micromonospora</taxon>
    </lineage>
</organism>
<name>A0A2W2DXL7_9ACTN</name>
<reference evidence="10 11" key="1">
    <citation type="submission" date="2018-01" db="EMBL/GenBank/DDBJ databases">
        <title>Draft genome sequence of Salinispora sp. 13K206.</title>
        <authorList>
            <person name="Sahin N."/>
            <person name="Saygin H."/>
            <person name="Ay H."/>
        </authorList>
    </citation>
    <scope>NUCLEOTIDE SEQUENCE [LARGE SCALE GENOMIC DNA]</scope>
    <source>
        <strain evidence="10 11">13K206</strain>
    </source>
</reference>
<dbReference type="EMBL" id="POUB01000017">
    <property type="protein sequence ID" value="PZG01927.1"/>
    <property type="molecule type" value="Genomic_DNA"/>
</dbReference>
<evidence type="ECO:0000313" key="11">
    <source>
        <dbReference type="Proteomes" id="UP000248749"/>
    </source>
</evidence>
<dbReference type="PROSITE" id="PS50928">
    <property type="entry name" value="ABC_TM1"/>
    <property type="match status" value="1"/>
</dbReference>